<dbReference type="InterPro" id="IPR016024">
    <property type="entry name" value="ARM-type_fold"/>
</dbReference>
<feature type="region of interest" description="Disordered" evidence="2">
    <location>
        <begin position="910"/>
        <end position="932"/>
    </location>
</feature>
<evidence type="ECO:0000256" key="2">
    <source>
        <dbReference type="SAM" id="MobiDB-lite"/>
    </source>
</evidence>
<dbReference type="AlphaFoldDB" id="A0AAD6NJH8"/>
<dbReference type="Pfam" id="PF21581">
    <property type="entry name" value="SCD"/>
    <property type="match status" value="1"/>
</dbReference>
<dbReference type="InterPro" id="IPR013721">
    <property type="entry name" value="STAG"/>
</dbReference>
<feature type="region of interest" description="Disordered" evidence="2">
    <location>
        <begin position="1"/>
        <end position="212"/>
    </location>
</feature>
<dbReference type="InterPro" id="IPR020839">
    <property type="entry name" value="SCD"/>
</dbReference>
<feature type="domain" description="SCD" evidence="3">
    <location>
        <begin position="442"/>
        <end position="527"/>
    </location>
</feature>
<dbReference type="EMBL" id="JAQGDS010000005">
    <property type="protein sequence ID" value="KAJ6260497.1"/>
    <property type="molecule type" value="Genomic_DNA"/>
</dbReference>
<keyword evidence="5" id="KW-1185">Reference proteome</keyword>
<dbReference type="GO" id="GO:0003682">
    <property type="term" value="F:chromatin binding"/>
    <property type="evidence" value="ECO:0007669"/>
    <property type="project" value="TreeGrafter"/>
</dbReference>
<sequence length="1224" mass="135748">MSYKCQTQRGSVKRNAATQHIDKRQLEHVTKGRERPSGKHQQTMSATTSTQTPTSTATTTSLTIIGRMATAGEDSATPEPSGESSQRRSTRVRRPPTTYSPPPTTQRKRKRDSRVGAADNASEDEEAAASDDDAELQSDATAASDEEPDEASDDESTPVSKKRPNSKSKATAPSRSKAAKTPAKKPVPKKSRTDAGPQARAKATPRKRNKAVNGVVELDGDDLFSQSHTAIAFYRVLAGEDASKIVQDWIDTYDSNNTDAMVAMINFILRSCGCNQSVTSDDIEDADSAASKLEDIQEIFQKESSVEYPIASRSQKFRRYRTCLTAFFAELINHISASDVLTSDPALIENMQIWITAMSSSPLRPFRHTSTAINLSIMTALCSTMSDIEKTVNNTTKQLESEKSKSRKNAGRIKSLEAAIDEAQASQEFINDQITDIYESIFVHRYRDVDAKIRAECIHELGIWIVRLPSTFFEASYLRYLGWVLSDTAVNVRSEVIRALIRLFKDRANVGGLRNFTERFRSRLVEMALQDADSGVRAEAITLLNEIRQVGFLEADDIESIGRLLYDADAKVRNAVADFFASSVQEGYDGQIEDCGGEDVVTEALATAGDLDDDEFEGHQISWIKFKCLVNSLSEYDLDDSTDTQSQESNAKGIAALGLQSRFQLAGLALYKAIPELHNWEDLAKYLLYDHTGNLMNNSDDETLSYIKRFCALKAKEENILLHVLHASITCAIAAAADATAVPAKSKRKHSEAPDEEDISRSLAHYVPLLLNKFGPPPETAATVLRIAQLMKLDVYQELRQMNTYTSLLDGAIRQFMTHLDESVLKEASGFLLHAKSFDELDEVTSQKITTVQEEVSNYLVSLVSGKDLEKDELGDQALSDLETAVKRLQYLASVTDCKEAYELNATASHAAKGKGKNSKEPGASPSSDSPVDILTTIIGRGKTSDEAENDLWLSALKTLLYYFMWNVESVTKGNTSADSDQLAQLETLKEREETITAHLENLINIRELDEVRIAAAGAILDFHTFNALLATSTKPSMFPRRIPKEVQEDILRVYISAEKRFAKLTNKTVAHDGDDEGDEYEENTDLEAALLFEQRLCEFVGKITLAVLGDVADPSIFKARLLKNKSQLGPNLREILNHLDPPKPRPSRAKPKAKPAVNAIAGKPMKSAEVIEDSDEEEHQNEEEAHEEEIVRHEEMVREEEEEHEKRQASVAEDEDEEMVDAD</sequence>
<evidence type="ECO:0000313" key="4">
    <source>
        <dbReference type="EMBL" id="KAJ6260497.1"/>
    </source>
</evidence>
<keyword evidence="1" id="KW-0175">Coiled coil</keyword>
<protein>
    <recommendedName>
        <fullName evidence="3">SCD domain-containing protein</fullName>
    </recommendedName>
</protein>
<feature type="compositionally biased region" description="Acidic residues" evidence="2">
    <location>
        <begin position="121"/>
        <end position="136"/>
    </location>
</feature>
<feature type="coiled-coil region" evidence="1">
    <location>
        <begin position="385"/>
        <end position="433"/>
    </location>
</feature>
<dbReference type="GO" id="GO:0000785">
    <property type="term" value="C:chromatin"/>
    <property type="evidence" value="ECO:0007669"/>
    <property type="project" value="TreeGrafter"/>
</dbReference>
<dbReference type="Proteomes" id="UP001221413">
    <property type="component" value="Unassembled WGS sequence"/>
</dbReference>
<dbReference type="InterPro" id="IPR039662">
    <property type="entry name" value="Cohesin_Scc3/SA"/>
</dbReference>
<dbReference type="PANTHER" id="PTHR11199">
    <property type="entry name" value="STROMAL ANTIGEN"/>
    <property type="match status" value="1"/>
</dbReference>
<dbReference type="Pfam" id="PF24571">
    <property type="entry name" value="HEAT_SCC3-SA"/>
    <property type="match status" value="1"/>
</dbReference>
<organism evidence="4 5">
    <name type="scientific">Drechslerella dactyloides</name>
    <name type="common">Nematode-trapping fungus</name>
    <name type="synonym">Arthrobotrys dactyloides</name>
    <dbReference type="NCBI Taxonomy" id="74499"/>
    <lineage>
        <taxon>Eukaryota</taxon>
        <taxon>Fungi</taxon>
        <taxon>Dikarya</taxon>
        <taxon>Ascomycota</taxon>
        <taxon>Pezizomycotina</taxon>
        <taxon>Orbiliomycetes</taxon>
        <taxon>Orbiliales</taxon>
        <taxon>Orbiliaceae</taxon>
        <taxon>Drechslerella</taxon>
    </lineage>
</organism>
<gene>
    <name evidence="4" type="ORF">Dda_4723</name>
</gene>
<reference evidence="4" key="1">
    <citation type="submission" date="2023-01" db="EMBL/GenBank/DDBJ databases">
        <title>The chitinases involved in constricting ring structure development in the nematode-trapping fungus Drechslerella dactyloides.</title>
        <authorList>
            <person name="Wang R."/>
            <person name="Zhang L."/>
            <person name="Tang P."/>
            <person name="Li S."/>
            <person name="Liang L."/>
        </authorList>
    </citation>
    <scope>NUCLEOTIDE SEQUENCE</scope>
    <source>
        <strain evidence="4">YMF1.00031</strain>
    </source>
</reference>
<dbReference type="PROSITE" id="PS51425">
    <property type="entry name" value="SCD"/>
    <property type="match status" value="1"/>
</dbReference>
<feature type="compositionally biased region" description="Acidic residues" evidence="2">
    <location>
        <begin position="1171"/>
        <end position="1188"/>
    </location>
</feature>
<evidence type="ECO:0000256" key="1">
    <source>
        <dbReference type="SAM" id="Coils"/>
    </source>
</evidence>
<evidence type="ECO:0000313" key="5">
    <source>
        <dbReference type="Proteomes" id="UP001221413"/>
    </source>
</evidence>
<dbReference type="GO" id="GO:0008278">
    <property type="term" value="C:cohesin complex"/>
    <property type="evidence" value="ECO:0007669"/>
    <property type="project" value="TreeGrafter"/>
</dbReference>
<accession>A0AAD6NJH8</accession>
<feature type="compositionally biased region" description="Acidic residues" evidence="2">
    <location>
        <begin position="144"/>
        <end position="156"/>
    </location>
</feature>
<dbReference type="InterPro" id="IPR056396">
    <property type="entry name" value="HEAT_SCC3-SA"/>
</dbReference>
<proteinExistence type="predicted"/>
<dbReference type="Gene3D" id="1.25.10.10">
    <property type="entry name" value="Leucine-rich Repeat Variant"/>
    <property type="match status" value="1"/>
</dbReference>
<dbReference type="PANTHER" id="PTHR11199:SF0">
    <property type="entry name" value="LD34181P-RELATED"/>
    <property type="match status" value="1"/>
</dbReference>
<feature type="compositionally biased region" description="Polar residues" evidence="2">
    <location>
        <begin position="1"/>
        <end position="10"/>
    </location>
</feature>
<dbReference type="GO" id="GO:0005634">
    <property type="term" value="C:nucleus"/>
    <property type="evidence" value="ECO:0007669"/>
    <property type="project" value="TreeGrafter"/>
</dbReference>
<evidence type="ECO:0000259" key="3">
    <source>
        <dbReference type="PROSITE" id="PS51425"/>
    </source>
</evidence>
<dbReference type="InterPro" id="IPR011989">
    <property type="entry name" value="ARM-like"/>
</dbReference>
<dbReference type="SUPFAM" id="SSF48371">
    <property type="entry name" value="ARM repeat"/>
    <property type="match status" value="1"/>
</dbReference>
<dbReference type="Pfam" id="PF08514">
    <property type="entry name" value="STAG"/>
    <property type="match status" value="1"/>
</dbReference>
<comment type="caution">
    <text evidence="4">The sequence shown here is derived from an EMBL/GenBank/DDBJ whole genome shotgun (WGS) entry which is preliminary data.</text>
</comment>
<feature type="compositionally biased region" description="Low complexity" evidence="2">
    <location>
        <begin position="41"/>
        <end position="63"/>
    </location>
</feature>
<feature type="region of interest" description="Disordered" evidence="2">
    <location>
        <begin position="1135"/>
        <end position="1224"/>
    </location>
</feature>
<feature type="compositionally biased region" description="Acidic residues" evidence="2">
    <location>
        <begin position="1213"/>
        <end position="1224"/>
    </location>
</feature>
<name>A0AAD6NJH8_DREDA</name>
<feature type="compositionally biased region" description="Basic and acidic residues" evidence="2">
    <location>
        <begin position="20"/>
        <end position="37"/>
    </location>
</feature>
<dbReference type="GO" id="GO:0007062">
    <property type="term" value="P:sister chromatid cohesion"/>
    <property type="evidence" value="ECO:0007669"/>
    <property type="project" value="UniProtKB-ARBA"/>
</dbReference>
<feature type="compositionally biased region" description="Low complexity" evidence="2">
    <location>
        <begin position="172"/>
        <end position="181"/>
    </location>
</feature>